<keyword evidence="2" id="KW-1185">Reference proteome</keyword>
<protein>
    <submittedName>
        <fullName evidence="1">Uncharacterized protein</fullName>
    </submittedName>
</protein>
<accession>A0ACC2NVF2</accession>
<evidence type="ECO:0000313" key="1">
    <source>
        <dbReference type="EMBL" id="KAJ8674284.1"/>
    </source>
</evidence>
<organism evidence="1 2">
    <name type="scientific">Eretmocerus hayati</name>
    <dbReference type="NCBI Taxonomy" id="131215"/>
    <lineage>
        <taxon>Eukaryota</taxon>
        <taxon>Metazoa</taxon>
        <taxon>Ecdysozoa</taxon>
        <taxon>Arthropoda</taxon>
        <taxon>Hexapoda</taxon>
        <taxon>Insecta</taxon>
        <taxon>Pterygota</taxon>
        <taxon>Neoptera</taxon>
        <taxon>Endopterygota</taxon>
        <taxon>Hymenoptera</taxon>
        <taxon>Apocrita</taxon>
        <taxon>Proctotrupomorpha</taxon>
        <taxon>Chalcidoidea</taxon>
        <taxon>Aphelinidae</taxon>
        <taxon>Aphelininae</taxon>
        <taxon>Eretmocerus</taxon>
    </lineage>
</organism>
<proteinExistence type="predicted"/>
<sequence length="570" mass="64311">MLLIVALTLAILPSTSLSNEIEQDLNWWMNSVIYQIYPKSFKDSNGDGVGDLPGLISQLDHVHDIGADAMWLSPIYPSPGEDSGYDITNFTDIDPLFGTLADFDALVAKAKGLGVKVLMDFVPNHTSTKHPWFLKSVNRIEPYDNYFIWRDAKRGPNGERQPPNNWLSVFGNSAWEWNEKRQQYYYHIFAISQADLNLRNPQVKRELKDVLRFWMNRGVDGFRTDAISHLFEKEHLLDEPLSGKNSSSNDFEYLSHPHTVNQNENYHAVSTWRKTMDEFVQEHGTSSKLLVVEPYVSLVKTIKYYENGGIPFNFIFIYSLNGNSTALDFKNSIATWLDALPQGQKGNSLWVIGNHDKKRVASRFGENGNRADQITMLAMILPGTVVVYNGDEIGMVNRPLTYEQTLDPQGCNADREGYVLRSRDPTRTPYQWDNSTSAGFSTNSITWLPVHENYKHLNLASQKRANKSHYKVFKAMSSLKKSPVLEKGSLQLELITENVLAVVRRLQGEKTVVLLINFSDENVQIDAKAILNIPEVMQVYIASVGSGMDVGLAINTNEIELPGAASVILV</sequence>
<reference evidence="1" key="1">
    <citation type="submission" date="2023-04" db="EMBL/GenBank/DDBJ databases">
        <title>A chromosome-level genome assembly of the parasitoid wasp Eretmocerus hayati.</title>
        <authorList>
            <person name="Zhong Y."/>
            <person name="Liu S."/>
            <person name="Liu Y."/>
        </authorList>
    </citation>
    <scope>NUCLEOTIDE SEQUENCE</scope>
    <source>
        <strain evidence="1">ZJU_SS_LIU_2023</strain>
    </source>
</reference>
<name>A0ACC2NVF2_9HYME</name>
<comment type="caution">
    <text evidence="1">The sequence shown here is derived from an EMBL/GenBank/DDBJ whole genome shotgun (WGS) entry which is preliminary data.</text>
</comment>
<evidence type="ECO:0000313" key="2">
    <source>
        <dbReference type="Proteomes" id="UP001239111"/>
    </source>
</evidence>
<dbReference type="Proteomes" id="UP001239111">
    <property type="component" value="Chromosome 3"/>
</dbReference>
<dbReference type="EMBL" id="CM056743">
    <property type="protein sequence ID" value="KAJ8674284.1"/>
    <property type="molecule type" value="Genomic_DNA"/>
</dbReference>
<gene>
    <name evidence="1" type="ORF">QAD02_005546</name>
</gene>